<name>V2UGH5_9GAMM</name>
<dbReference type="EMBL" id="AYEU01000014">
    <property type="protein sequence ID" value="ESK47666.1"/>
    <property type="molecule type" value="Genomic_DNA"/>
</dbReference>
<dbReference type="HOGENOM" id="CLU_932820_0_0_6"/>
<sequence length="307" mass="35780">MSINVMLFFIYAPSYDDNSGGSIALHRLCHIINKSSDHNAYLVPFGYRKNDFLKKIKAYLKGNIKKPKNYKKNPNWDTPIWNKINIPSTGVVIYPEITENNPLEIKNVVRWLLHQPGFHTGQINYGENELYFKFNSAIKDFKNKNSFLSKNELKVIYYPIDIYNATNTTARDIESCYMVRKGDYKKFIHDENSIQLDGKTHTEISVIFRRAKRFICYDDYTAYSIFAILCGCESIVVPGENVSIDSWYPNESDRFGIAYGITENQLEWARSTQHKVLEHVINEHKKTEERVLLCLQEIEEFFNAAPK</sequence>
<dbReference type="Proteomes" id="UP000018418">
    <property type="component" value="Unassembled WGS sequence"/>
</dbReference>
<accession>V2UGH5</accession>
<keyword evidence="2" id="KW-1185">Reference proteome</keyword>
<proteinExistence type="predicted"/>
<comment type="caution">
    <text evidence="1">The sequence shown here is derived from an EMBL/GenBank/DDBJ whole genome shotgun (WGS) entry which is preliminary data.</text>
</comment>
<protein>
    <recommendedName>
        <fullName evidence="3">WavQ</fullName>
    </recommendedName>
</protein>
<evidence type="ECO:0000313" key="2">
    <source>
        <dbReference type="Proteomes" id="UP000018418"/>
    </source>
</evidence>
<reference evidence="1 2" key="1">
    <citation type="submission" date="2013-10" db="EMBL/GenBank/DDBJ databases">
        <title>The Genome Sequence of Acinetobacter brisouii CIP 110357.</title>
        <authorList>
            <consortium name="The Broad Institute Genomics Platform"/>
            <consortium name="The Broad Institute Genome Sequencing Center for Infectious Disease"/>
            <person name="Cerqueira G."/>
            <person name="Feldgarden M."/>
            <person name="Courvalin P."/>
            <person name="Grillot-Courvalin C."/>
            <person name="Clermont D."/>
            <person name="Rocha E."/>
            <person name="Yoon E.-J."/>
            <person name="Nemec A."/>
            <person name="Young S.K."/>
            <person name="Zeng Q."/>
            <person name="Gargeya S."/>
            <person name="Fitzgerald M."/>
            <person name="Abouelleil A."/>
            <person name="Alvarado L."/>
            <person name="Berlin A.M."/>
            <person name="Chapman S.B."/>
            <person name="Gainer-Dewar J."/>
            <person name="Goldberg J."/>
            <person name="Gnerre S."/>
            <person name="Griggs A."/>
            <person name="Gujja S."/>
            <person name="Hansen M."/>
            <person name="Howarth C."/>
            <person name="Imamovic A."/>
            <person name="Ireland A."/>
            <person name="Larimer J."/>
            <person name="McCowan C."/>
            <person name="Murphy C."/>
            <person name="Pearson M."/>
            <person name="Poon T.W."/>
            <person name="Priest M."/>
            <person name="Roberts A."/>
            <person name="Saif S."/>
            <person name="Shea T."/>
            <person name="Sykes S."/>
            <person name="Wortman J."/>
            <person name="Nusbaum C."/>
            <person name="Birren B."/>
        </authorList>
    </citation>
    <scope>NUCLEOTIDE SEQUENCE [LARGE SCALE GENOMIC DNA]</scope>
    <source>
        <strain evidence="1 2">CIP 110357</strain>
    </source>
</reference>
<dbReference type="PATRIC" id="fig|1341683.3.peg.2903"/>
<dbReference type="AlphaFoldDB" id="V2UGH5"/>
<gene>
    <name evidence="1" type="ORF">P255_02940</name>
</gene>
<dbReference type="RefSeq" id="WP_004902141.1">
    <property type="nucleotide sequence ID" value="NZ_BBTI01000006.1"/>
</dbReference>
<evidence type="ECO:0000313" key="1">
    <source>
        <dbReference type="EMBL" id="ESK47666.1"/>
    </source>
</evidence>
<organism evidence="1 2">
    <name type="scientific">Acinetobacter brisouii CIP 110357</name>
    <dbReference type="NCBI Taxonomy" id="1341683"/>
    <lineage>
        <taxon>Bacteria</taxon>
        <taxon>Pseudomonadati</taxon>
        <taxon>Pseudomonadota</taxon>
        <taxon>Gammaproteobacteria</taxon>
        <taxon>Moraxellales</taxon>
        <taxon>Moraxellaceae</taxon>
        <taxon>Acinetobacter</taxon>
    </lineage>
</organism>
<evidence type="ECO:0008006" key="3">
    <source>
        <dbReference type="Google" id="ProtNLM"/>
    </source>
</evidence>